<proteinExistence type="predicted"/>
<dbReference type="InterPro" id="IPR009057">
    <property type="entry name" value="Homeodomain-like_sf"/>
</dbReference>
<evidence type="ECO:0000313" key="2">
    <source>
        <dbReference type="Proteomes" id="UP000261520"/>
    </source>
</evidence>
<sequence length="202" mass="22775">PPGNRIPRKWSEKRMEAAINQYQQELQFGKKAKVRLLARTWKVPRSTLQRRVKGGVRRVFRGSRLAAGRKALLTPEAEKDLLNSLTSLSEQGVSLTPTVVRTMAFQYAKANGISGFSETKGKAGFYWFKGFSKRNPNVCLNMSGDLSDVNSDCSLETETKEVIGQEITEVPEEIQNIIFYVSNFTSVLEMVNGHIFIYHIIS</sequence>
<dbReference type="SUPFAM" id="SSF46689">
    <property type="entry name" value="Homeodomain-like"/>
    <property type="match status" value="1"/>
</dbReference>
<organism evidence="1 2">
    <name type="scientific">Periophthalmus magnuspinnatus</name>
    <dbReference type="NCBI Taxonomy" id="409849"/>
    <lineage>
        <taxon>Eukaryota</taxon>
        <taxon>Metazoa</taxon>
        <taxon>Chordata</taxon>
        <taxon>Craniata</taxon>
        <taxon>Vertebrata</taxon>
        <taxon>Euteleostomi</taxon>
        <taxon>Actinopterygii</taxon>
        <taxon>Neopterygii</taxon>
        <taxon>Teleostei</taxon>
        <taxon>Neoteleostei</taxon>
        <taxon>Acanthomorphata</taxon>
        <taxon>Gobiaria</taxon>
        <taxon>Gobiiformes</taxon>
        <taxon>Gobioidei</taxon>
        <taxon>Gobiidae</taxon>
        <taxon>Oxudercinae</taxon>
        <taxon>Periophthalmus</taxon>
    </lineage>
</organism>
<keyword evidence="2" id="KW-1185">Reference proteome</keyword>
<reference evidence="1" key="2">
    <citation type="submission" date="2025-09" db="UniProtKB">
        <authorList>
            <consortium name="Ensembl"/>
        </authorList>
    </citation>
    <scope>IDENTIFICATION</scope>
</reference>
<name>A0A3B3ZNC3_9GOBI</name>
<dbReference type="Proteomes" id="UP000261520">
    <property type="component" value="Unplaced"/>
</dbReference>
<accession>A0A3B3ZNC3</accession>
<reference evidence="1" key="1">
    <citation type="submission" date="2025-08" db="UniProtKB">
        <authorList>
            <consortium name="Ensembl"/>
        </authorList>
    </citation>
    <scope>IDENTIFICATION</scope>
</reference>
<dbReference type="Ensembl" id="ENSPMGT00000006233.1">
    <property type="protein sequence ID" value="ENSPMGP00000005866.1"/>
    <property type="gene ID" value="ENSPMGG00000004943.1"/>
</dbReference>
<protein>
    <recommendedName>
        <fullName evidence="3">HTH CENPB-type domain-containing protein</fullName>
    </recommendedName>
</protein>
<dbReference type="AlphaFoldDB" id="A0A3B3ZNC3"/>
<evidence type="ECO:0008006" key="3">
    <source>
        <dbReference type="Google" id="ProtNLM"/>
    </source>
</evidence>
<evidence type="ECO:0000313" key="1">
    <source>
        <dbReference type="Ensembl" id="ENSPMGP00000005866.1"/>
    </source>
</evidence>